<proteinExistence type="predicted"/>
<dbReference type="InterPro" id="IPR036166">
    <property type="entry name" value="YxeA-like_sf"/>
</dbReference>
<evidence type="ECO:0000313" key="2">
    <source>
        <dbReference type="EMBL" id="MDY0854371.1"/>
    </source>
</evidence>
<dbReference type="Proteomes" id="UP001274571">
    <property type="component" value="Unassembled WGS sequence"/>
</dbReference>
<feature type="transmembrane region" description="Helical" evidence="1">
    <location>
        <begin position="6"/>
        <end position="25"/>
    </location>
</feature>
<evidence type="ECO:0000313" key="3">
    <source>
        <dbReference type="Proteomes" id="UP001274571"/>
    </source>
</evidence>
<accession>A0AAW9GRY9</accession>
<keyword evidence="1" id="KW-0472">Membrane</keyword>
<dbReference type="RefSeq" id="WP_320483625.1">
    <property type="nucleotide sequence ID" value="NZ_JAXCMD010000010.1"/>
</dbReference>
<reference evidence="2" key="1">
    <citation type="submission" date="2023-11" db="EMBL/GenBank/DDBJ databases">
        <title>Genome Sequence of Bacillus thuringiensis stain BLB 30AF.</title>
        <authorList>
            <person name="Farhat A."/>
        </authorList>
    </citation>
    <scope>NUCLEOTIDE SEQUENCE</scope>
    <source>
        <strain evidence="2">BLB30AF</strain>
    </source>
</reference>
<comment type="caution">
    <text evidence="2">The sequence shown here is derived from an EMBL/GenBank/DDBJ whole genome shotgun (WGS) entry which is preliminary data.</text>
</comment>
<dbReference type="SUPFAM" id="SSF159121">
    <property type="entry name" value="BC4932-like"/>
    <property type="match status" value="1"/>
</dbReference>
<protein>
    <submittedName>
        <fullName evidence="2">YxeA family protein</fullName>
    </submittedName>
</protein>
<organism evidence="2 3">
    <name type="scientific">Bacillus thuringiensis</name>
    <dbReference type="NCBI Taxonomy" id="1428"/>
    <lineage>
        <taxon>Bacteria</taxon>
        <taxon>Bacillati</taxon>
        <taxon>Bacillota</taxon>
        <taxon>Bacilli</taxon>
        <taxon>Bacillales</taxon>
        <taxon>Bacillaceae</taxon>
        <taxon>Bacillus</taxon>
        <taxon>Bacillus cereus group</taxon>
    </lineage>
</organism>
<sequence>MKYLLMIGLISIGGWYFLFSNHGYYSTKEYYVKITTSPEVVTKKASDGIDDTSYNYDVIGYDKDGYSKKLHLSSGGQYEMNQYYIIHWEERRGIAAKREKIDKQKIDKTILEKLNSNRS</sequence>
<dbReference type="Pfam" id="PF06486">
    <property type="entry name" value="DUF1093"/>
    <property type="match status" value="1"/>
</dbReference>
<dbReference type="Gene3D" id="2.40.50.480">
    <property type="match status" value="1"/>
</dbReference>
<keyword evidence="1" id="KW-0812">Transmembrane</keyword>
<dbReference type="NCBIfam" id="TIGR01655">
    <property type="entry name" value="yxeA_fam"/>
    <property type="match status" value="1"/>
</dbReference>
<gene>
    <name evidence="2" type="ORF">SOH20_26335</name>
</gene>
<evidence type="ECO:0000256" key="1">
    <source>
        <dbReference type="SAM" id="Phobius"/>
    </source>
</evidence>
<dbReference type="InterPro" id="IPR006542">
    <property type="entry name" value="DUF1093"/>
</dbReference>
<keyword evidence="1" id="KW-1133">Transmembrane helix</keyword>
<dbReference type="EMBL" id="JAXCMD010000010">
    <property type="protein sequence ID" value="MDY0854371.1"/>
    <property type="molecule type" value="Genomic_DNA"/>
</dbReference>
<dbReference type="AlphaFoldDB" id="A0AAW9GRY9"/>
<name>A0AAW9GRY9_BACTU</name>